<organism evidence="1 2">
    <name type="scientific">Corynebacterium resistens (strain DSM 45100 / JCM 12819 / GTC 2026 / SICGH 158)</name>
    <dbReference type="NCBI Taxonomy" id="662755"/>
    <lineage>
        <taxon>Bacteria</taxon>
        <taxon>Bacillati</taxon>
        <taxon>Actinomycetota</taxon>
        <taxon>Actinomycetes</taxon>
        <taxon>Mycobacteriales</taxon>
        <taxon>Corynebacteriaceae</taxon>
        <taxon>Corynebacterium</taxon>
    </lineage>
</organism>
<sequence>MGYVENAREQHIRGIRQGLHRIVGPDSYASPWAMRPVILDVENQSWAEEASLVAEVNRRGYVNTFGDESIIRYLVARLEEGETAVVIADHDSPLCNAANAYAIRLDQMQPDFDSAGPLELARLLRVGEAPLIAVSGSVGGAGVSTLAFFLADALGAAGMDAVMLDAAPESTGVDVALGVERIEGSRIVGADLNPELKELPQVGFARLLAQAREGCTSIDLPRYLRGLEESAVVVDCGRAIPHEASRWQNYVPDAHVIVCPLTVAGVAAALIYWERALDSGWPDPLFVLRQTAHSSVTLALASVILDTLPTIVIEDDPQLAQDIDSGQLEYYANGYRESPEIVAERAAEIPGARPRSLSAGLRHAWAFTETALETAERSVERQIARGLGEYRCEAEQRVRRCKPVHAARGLVEVIQAQRTRTFLDIESLRLDATERVA</sequence>
<name>F8DXN5_CORRG</name>
<evidence type="ECO:0000313" key="1">
    <source>
        <dbReference type="EMBL" id="AEI10372.1"/>
    </source>
</evidence>
<dbReference type="SUPFAM" id="SSF52540">
    <property type="entry name" value="P-loop containing nucleoside triphosphate hydrolases"/>
    <property type="match status" value="1"/>
</dbReference>
<dbReference type="AlphaFoldDB" id="F8DXN5"/>
<reference evidence="1 2" key="1">
    <citation type="journal article" date="2012" name="BMC Genomics">
        <title>Complete genome sequence, lifestyle, and multi-drug resistance of the human pathogen Corynebacterium resistens DSM 45100 isolated from blood samples of a leukemia patient.</title>
        <authorList>
            <person name="Schroder J."/>
            <person name="Maus I."/>
            <person name="Meyer K."/>
            <person name="Wordemann S."/>
            <person name="Blom J."/>
            <person name="Jaenicke S."/>
            <person name="Schneider J."/>
            <person name="Trost E."/>
            <person name="Tauch A."/>
        </authorList>
    </citation>
    <scope>NUCLEOTIDE SEQUENCE [LARGE SCALE GENOMIC DNA]</scope>
    <source>
        <strain evidence="2">DSM 45100 / JCM 12819 / CCUG 50093 / GTC 2026 / SICGH 158</strain>
    </source>
</reference>
<evidence type="ECO:0000313" key="2">
    <source>
        <dbReference type="Proteomes" id="UP000000492"/>
    </source>
</evidence>
<dbReference type="Gene3D" id="3.40.50.300">
    <property type="entry name" value="P-loop containing nucleotide triphosphate hydrolases"/>
    <property type="match status" value="1"/>
</dbReference>
<dbReference type="eggNOG" id="ENOG5032B9F">
    <property type="taxonomic scope" value="Bacteria"/>
</dbReference>
<proteinExistence type="predicted"/>
<dbReference type="EMBL" id="CP002857">
    <property type="protein sequence ID" value="AEI10372.1"/>
    <property type="molecule type" value="Genomic_DNA"/>
</dbReference>
<dbReference type="KEGG" id="crd:CRES_2019"/>
<keyword evidence="2" id="KW-1185">Reference proteome</keyword>
<accession>F8DXN5</accession>
<gene>
    <name evidence="1" type="ordered locus">CRES_2019</name>
</gene>
<dbReference type="InterPro" id="IPR027417">
    <property type="entry name" value="P-loop_NTPase"/>
</dbReference>
<protein>
    <submittedName>
        <fullName evidence="1">Uncharacterized protein</fullName>
    </submittedName>
</protein>
<dbReference type="HOGENOM" id="CLU_626599_0_0_11"/>
<dbReference type="Proteomes" id="UP000000492">
    <property type="component" value="Chromosome"/>
</dbReference>
<dbReference type="STRING" id="662755.CRES_2019"/>